<name>A0AAV0ZF83_VICFA</name>
<evidence type="ECO:0000256" key="2">
    <source>
        <dbReference type="SAM" id="SignalP"/>
    </source>
</evidence>
<dbReference type="Proteomes" id="UP001157006">
    <property type="component" value="Chromosome 2"/>
</dbReference>
<feature type="chain" id="PRO_5043818886" evidence="2">
    <location>
        <begin position="16"/>
        <end position="296"/>
    </location>
</feature>
<dbReference type="EMBL" id="OX451737">
    <property type="protein sequence ID" value="CAI8596581.1"/>
    <property type="molecule type" value="Genomic_DNA"/>
</dbReference>
<feature type="compositionally biased region" description="Low complexity" evidence="1">
    <location>
        <begin position="173"/>
        <end position="189"/>
    </location>
</feature>
<feature type="region of interest" description="Disordered" evidence="1">
    <location>
        <begin position="122"/>
        <end position="145"/>
    </location>
</feature>
<dbReference type="AlphaFoldDB" id="A0AAV0ZF83"/>
<feature type="signal peptide" evidence="2">
    <location>
        <begin position="1"/>
        <end position="15"/>
    </location>
</feature>
<feature type="compositionally biased region" description="Acidic residues" evidence="1">
    <location>
        <begin position="122"/>
        <end position="137"/>
    </location>
</feature>
<protein>
    <submittedName>
        <fullName evidence="3">Uncharacterized protein</fullName>
    </submittedName>
</protein>
<gene>
    <name evidence="3" type="ORF">VFH_II041640</name>
</gene>
<evidence type="ECO:0000313" key="3">
    <source>
        <dbReference type="EMBL" id="CAI8596581.1"/>
    </source>
</evidence>
<evidence type="ECO:0000313" key="4">
    <source>
        <dbReference type="Proteomes" id="UP001157006"/>
    </source>
</evidence>
<feature type="region of interest" description="Disordered" evidence="1">
    <location>
        <begin position="172"/>
        <end position="222"/>
    </location>
</feature>
<sequence>MMVLLWLTISSKGLCSILNRGFEHLVEIDPDRWILFEETGIMKDITQLEHSQYMLWWYNNERDMYSIMVTNSDADEVYQYAMIMKIAMHLYVDPKYVGGVQVTDICGVQVNDVGCVQVNEANEEEDNEANDVQDNDVNDVQGNEANDAQGNEAIDVQGNEANVVSDVQVNEANEVNDVQGNDVDDVGGVKANEANEVDDVHTDENEDSDDSEDSDFEFDGLSFDDSEDERVLGFGMDNEVDINYVSHKLGSSDPNVSSDEKEPRYPRFKIEDLSKSYRFKVGLKFGTLDEFKEEIT</sequence>
<accession>A0AAV0ZF83</accession>
<feature type="compositionally biased region" description="Acidic residues" evidence="1">
    <location>
        <begin position="204"/>
        <end position="222"/>
    </location>
</feature>
<keyword evidence="2" id="KW-0732">Signal</keyword>
<organism evidence="3 4">
    <name type="scientific">Vicia faba</name>
    <name type="common">Broad bean</name>
    <name type="synonym">Faba vulgaris</name>
    <dbReference type="NCBI Taxonomy" id="3906"/>
    <lineage>
        <taxon>Eukaryota</taxon>
        <taxon>Viridiplantae</taxon>
        <taxon>Streptophyta</taxon>
        <taxon>Embryophyta</taxon>
        <taxon>Tracheophyta</taxon>
        <taxon>Spermatophyta</taxon>
        <taxon>Magnoliopsida</taxon>
        <taxon>eudicotyledons</taxon>
        <taxon>Gunneridae</taxon>
        <taxon>Pentapetalae</taxon>
        <taxon>rosids</taxon>
        <taxon>fabids</taxon>
        <taxon>Fabales</taxon>
        <taxon>Fabaceae</taxon>
        <taxon>Papilionoideae</taxon>
        <taxon>50 kb inversion clade</taxon>
        <taxon>NPAAA clade</taxon>
        <taxon>Hologalegina</taxon>
        <taxon>IRL clade</taxon>
        <taxon>Fabeae</taxon>
        <taxon>Vicia</taxon>
    </lineage>
</organism>
<keyword evidence="4" id="KW-1185">Reference proteome</keyword>
<proteinExistence type="predicted"/>
<reference evidence="3 4" key="1">
    <citation type="submission" date="2023-01" db="EMBL/GenBank/DDBJ databases">
        <authorList>
            <person name="Kreplak J."/>
        </authorList>
    </citation>
    <scope>NUCLEOTIDE SEQUENCE [LARGE SCALE GENOMIC DNA]</scope>
</reference>
<evidence type="ECO:0000256" key="1">
    <source>
        <dbReference type="SAM" id="MobiDB-lite"/>
    </source>
</evidence>